<dbReference type="EMBL" id="BQXS01005404">
    <property type="protein sequence ID" value="GKT37888.1"/>
    <property type="molecule type" value="Genomic_DNA"/>
</dbReference>
<keyword evidence="3" id="KW-1185">Reference proteome</keyword>
<protein>
    <submittedName>
        <fullName evidence="2">Uncharacterized protein</fullName>
    </submittedName>
</protein>
<feature type="region of interest" description="Disordered" evidence="1">
    <location>
        <begin position="82"/>
        <end position="112"/>
    </location>
</feature>
<organism evidence="2 3">
    <name type="scientific">Aduncisulcus paluster</name>
    <dbReference type="NCBI Taxonomy" id="2918883"/>
    <lineage>
        <taxon>Eukaryota</taxon>
        <taxon>Metamonada</taxon>
        <taxon>Carpediemonas-like organisms</taxon>
        <taxon>Aduncisulcus</taxon>
    </lineage>
</organism>
<feature type="compositionally biased region" description="Gly residues" evidence="1">
    <location>
        <begin position="35"/>
        <end position="49"/>
    </location>
</feature>
<proteinExistence type="predicted"/>
<name>A0ABQ5L1P8_9EUKA</name>
<feature type="region of interest" description="Disordered" evidence="1">
    <location>
        <begin position="30"/>
        <end position="52"/>
    </location>
</feature>
<evidence type="ECO:0000313" key="3">
    <source>
        <dbReference type="Proteomes" id="UP001057375"/>
    </source>
</evidence>
<feature type="compositionally biased region" description="Acidic residues" evidence="1">
    <location>
        <begin position="98"/>
        <end position="112"/>
    </location>
</feature>
<comment type="caution">
    <text evidence="2">The sequence shown here is derived from an EMBL/GenBank/DDBJ whole genome shotgun (WGS) entry which is preliminary data.</text>
</comment>
<sequence length="112" mass="11853">MKRVIVSYEDKVVMEETLDKALAVIFGIAEEDSGPSGGDSGSGTSGGGNADAEVQELLDQINDLFKASEDNMDELRDLIQQLNTTLNEEPESGSGDDGTPETDTPDEGDQGE</sequence>
<gene>
    <name evidence="2" type="ORF">ADUPG1_003826</name>
</gene>
<evidence type="ECO:0000256" key="1">
    <source>
        <dbReference type="SAM" id="MobiDB-lite"/>
    </source>
</evidence>
<reference evidence="2" key="1">
    <citation type="submission" date="2022-03" db="EMBL/GenBank/DDBJ databases">
        <title>Draft genome sequence of Aduncisulcus paluster, a free-living microaerophilic Fornicata.</title>
        <authorList>
            <person name="Yuyama I."/>
            <person name="Kume K."/>
            <person name="Tamura T."/>
            <person name="Inagaki Y."/>
            <person name="Hashimoto T."/>
        </authorList>
    </citation>
    <scope>NUCLEOTIDE SEQUENCE</scope>
    <source>
        <strain evidence="2">NY0171</strain>
    </source>
</reference>
<accession>A0ABQ5L1P8</accession>
<dbReference type="Proteomes" id="UP001057375">
    <property type="component" value="Unassembled WGS sequence"/>
</dbReference>
<evidence type="ECO:0000313" key="2">
    <source>
        <dbReference type="EMBL" id="GKT37888.1"/>
    </source>
</evidence>